<proteinExistence type="predicted"/>
<dbReference type="InterPro" id="IPR036291">
    <property type="entry name" value="NAD(P)-bd_dom_sf"/>
</dbReference>
<comment type="caution">
    <text evidence="2">The sequence shown here is derived from an EMBL/GenBank/DDBJ whole genome shotgun (WGS) entry which is preliminary data.</text>
</comment>
<gene>
    <name evidence="2" type="ORF">GCM10023320_05360</name>
</gene>
<keyword evidence="3" id="KW-1185">Reference proteome</keyword>
<protein>
    <submittedName>
        <fullName evidence="2">NAD(P)-dependent oxidoreductase</fullName>
    </submittedName>
</protein>
<dbReference type="RefSeq" id="WP_345603271.1">
    <property type="nucleotide sequence ID" value="NZ_BAABJO010000002.1"/>
</dbReference>
<evidence type="ECO:0000259" key="1">
    <source>
        <dbReference type="Pfam" id="PF01370"/>
    </source>
</evidence>
<organism evidence="2 3">
    <name type="scientific">Pseudonocardia adelaidensis</name>
    <dbReference type="NCBI Taxonomy" id="648754"/>
    <lineage>
        <taxon>Bacteria</taxon>
        <taxon>Bacillati</taxon>
        <taxon>Actinomycetota</taxon>
        <taxon>Actinomycetes</taxon>
        <taxon>Pseudonocardiales</taxon>
        <taxon>Pseudonocardiaceae</taxon>
        <taxon>Pseudonocardia</taxon>
    </lineage>
</organism>
<dbReference type="SUPFAM" id="SSF51735">
    <property type="entry name" value="NAD(P)-binding Rossmann-fold domains"/>
    <property type="match status" value="1"/>
</dbReference>
<dbReference type="Proteomes" id="UP001500804">
    <property type="component" value="Unassembled WGS sequence"/>
</dbReference>
<dbReference type="InterPro" id="IPR051783">
    <property type="entry name" value="NAD(P)-dependent_oxidoreduct"/>
</dbReference>
<dbReference type="PANTHER" id="PTHR48079">
    <property type="entry name" value="PROTEIN YEEZ"/>
    <property type="match status" value="1"/>
</dbReference>
<dbReference type="Pfam" id="PF01370">
    <property type="entry name" value="Epimerase"/>
    <property type="match status" value="1"/>
</dbReference>
<feature type="domain" description="NAD-dependent epimerase/dehydratase" evidence="1">
    <location>
        <begin position="3"/>
        <end position="215"/>
    </location>
</feature>
<dbReference type="PANTHER" id="PTHR48079:SF6">
    <property type="entry name" value="NAD(P)-BINDING DOMAIN-CONTAINING PROTEIN-RELATED"/>
    <property type="match status" value="1"/>
</dbReference>
<dbReference type="Gene3D" id="3.40.50.720">
    <property type="entry name" value="NAD(P)-binding Rossmann-like Domain"/>
    <property type="match status" value="1"/>
</dbReference>
<dbReference type="InterPro" id="IPR001509">
    <property type="entry name" value="Epimerase_deHydtase"/>
</dbReference>
<dbReference type="EMBL" id="BAABJO010000002">
    <property type="protein sequence ID" value="GAA5111860.1"/>
    <property type="molecule type" value="Genomic_DNA"/>
</dbReference>
<name>A0ABP9NAE9_9PSEU</name>
<accession>A0ABP9NAE9</accession>
<reference evidence="3" key="1">
    <citation type="journal article" date="2019" name="Int. J. Syst. Evol. Microbiol.">
        <title>The Global Catalogue of Microorganisms (GCM) 10K type strain sequencing project: providing services to taxonomists for standard genome sequencing and annotation.</title>
        <authorList>
            <consortium name="The Broad Institute Genomics Platform"/>
            <consortium name="The Broad Institute Genome Sequencing Center for Infectious Disease"/>
            <person name="Wu L."/>
            <person name="Ma J."/>
        </authorList>
    </citation>
    <scope>NUCLEOTIDE SEQUENCE [LARGE SCALE GENOMIC DNA]</scope>
    <source>
        <strain evidence="3">JCM 18302</strain>
    </source>
</reference>
<evidence type="ECO:0000313" key="2">
    <source>
        <dbReference type="EMBL" id="GAA5111860.1"/>
    </source>
</evidence>
<evidence type="ECO:0000313" key="3">
    <source>
        <dbReference type="Proteomes" id="UP001500804"/>
    </source>
</evidence>
<sequence length="287" mass="29952">MRILLAGSTGVVGRRLVPLLVAEGHHVTALTRKPERVPGLRAAGAHPAVVDVRDAGALAATVRDAEPEVVVHQLTDLGAADLAANSELRVTGTRHLVDAALSAGARRVVAQSIAWAYRGGDDPADETTPFDLDAPGPRAGTVRGIAALEAAVREAPEWVVLRYGMLYGPDTWFAPDGLRAADARAGRLVADGDVTSFLHVDDAAAAAVAALGWPSGAVNVCDDEPAAARDWVPAFCAAVGAPPPPSSEAPRRAWARGAANRVAREELGWTPMHPSWRAGFPLTARPR</sequence>